<dbReference type="InterPro" id="IPR003540">
    <property type="entry name" value="ADP-ribosyltransferase"/>
</dbReference>
<feature type="non-terminal residue" evidence="2">
    <location>
        <position position="1"/>
    </location>
</feature>
<dbReference type="AlphaFoldDB" id="A0A816HAY4"/>
<reference evidence="2" key="1">
    <citation type="submission" date="2021-02" db="EMBL/GenBank/DDBJ databases">
        <authorList>
            <person name="Nowell W R."/>
        </authorList>
    </citation>
    <scope>NUCLEOTIDE SEQUENCE</scope>
</reference>
<dbReference type="Proteomes" id="UP000663828">
    <property type="component" value="Unassembled WGS sequence"/>
</dbReference>
<proteinExistence type="predicted"/>
<name>A0A816HAY4_ADIRI</name>
<dbReference type="Pfam" id="PF03496">
    <property type="entry name" value="ADPrib_exo_Tox"/>
    <property type="match status" value="1"/>
</dbReference>
<protein>
    <recommendedName>
        <fullName evidence="1">ADP ribosyltransferase domain-containing protein</fullName>
    </recommendedName>
</protein>
<keyword evidence="3" id="KW-1185">Reference proteome</keyword>
<evidence type="ECO:0000313" key="3">
    <source>
        <dbReference type="Proteomes" id="UP000663828"/>
    </source>
</evidence>
<accession>A0A816HAY4</accession>
<dbReference type="PROSITE" id="PS51996">
    <property type="entry name" value="TR_MART"/>
    <property type="match status" value="1"/>
</dbReference>
<dbReference type="Gene3D" id="3.90.176.10">
    <property type="entry name" value="Toxin ADP-ribosyltransferase, Chain A, domain 1"/>
    <property type="match status" value="1"/>
</dbReference>
<evidence type="ECO:0000259" key="1">
    <source>
        <dbReference type="Pfam" id="PF03496"/>
    </source>
</evidence>
<organism evidence="2 3">
    <name type="scientific">Adineta ricciae</name>
    <name type="common">Rotifer</name>
    <dbReference type="NCBI Taxonomy" id="249248"/>
    <lineage>
        <taxon>Eukaryota</taxon>
        <taxon>Metazoa</taxon>
        <taxon>Spiralia</taxon>
        <taxon>Gnathifera</taxon>
        <taxon>Rotifera</taxon>
        <taxon>Eurotatoria</taxon>
        <taxon>Bdelloidea</taxon>
        <taxon>Adinetida</taxon>
        <taxon>Adinetidae</taxon>
        <taxon>Adineta</taxon>
    </lineage>
</organism>
<gene>
    <name evidence="2" type="ORF">XAT740_LOCUS61417</name>
</gene>
<comment type="caution">
    <text evidence="2">The sequence shown here is derived from an EMBL/GenBank/DDBJ whole genome shotgun (WGS) entry which is preliminary data.</text>
</comment>
<dbReference type="EMBL" id="CAJNOR010016120">
    <property type="protein sequence ID" value="CAF1684212.1"/>
    <property type="molecule type" value="Genomic_DNA"/>
</dbReference>
<dbReference type="SUPFAM" id="SSF56399">
    <property type="entry name" value="ADP-ribosylation"/>
    <property type="match status" value="1"/>
</dbReference>
<evidence type="ECO:0000313" key="2">
    <source>
        <dbReference type="EMBL" id="CAF1684212.1"/>
    </source>
</evidence>
<feature type="domain" description="ADP ribosyltransferase" evidence="1">
    <location>
        <begin position="66"/>
        <end position="245"/>
    </location>
</feature>
<sequence>HFKAVKDESTDELDSSWTILVDFWIYLPYPENSRQRFIESLKIFYANDKSKLNYLQEFEQDYRMENAVQWYTRDTFLYESLNRALRQHKIEQLFLYGFFLQDLHQQLDSEHYNQQNNIHTFTCYRGQFLSRNEIESLTSRSYHLPFDGSVIVNTSLLSTTLDRRVASIYLNKQIDPDNDIQSVLFQINVDMKTKSRPFANIAHLSYFDSESEILFMVGTWFEIRENGVYYNKNEHIWIIELELFKREINNVGYEDDLKSSDFRVNLRRCITLLPYAMKKYL</sequence>
<dbReference type="GO" id="GO:0005576">
    <property type="term" value="C:extracellular region"/>
    <property type="evidence" value="ECO:0007669"/>
    <property type="project" value="InterPro"/>
</dbReference>